<proteinExistence type="predicted"/>
<sequence>MTATPAERAQRRRRRGEIKQKQERGEVTGRRTKSKRVSEDNQLLIEDTQRITVEDDSPIVIEDDSPINSQEESPMAIEEDSPIFIQEESPISIQESLPIAIEDNLDDEDEISAYQEEEIKISNQANEMFQYMQAGIDDETSDDNPPDSDNEHVESFWPLFTEKALPVSMLPAARQLKSGRVGYRKPVENPNSLSKKLVPYELPSSTKHDQKKCRLKALGANNSMMANYLIREKNPKEASFIDPTLACIPESDHSNSLVESRLATQYKNYHSAPRETNLKKQREEKAQDQWKLLDSALNFIDESFKDKKKKDLSFQYPHVMMSDLREFNYLRREYTVGLVSSPSFSAALATSKSSIRRRKTTGNKQNKSTSGIYLARLISNQAQYVVDHKELLHIARGNHSNHKSMLDNIDIRKALITWSASQTPGTVTPLSFQKYVNEALPGFDIERTISRDTATHWMLKLGFSPSEYKKSLYFDGHERPDVVESRKKYVDDYNSLQKYSRIHVGDNLDVLSEVDPDILGDNRETVFIFHDESTIHSKERPRQAWLLPGTTELRSKNVGQLIHISDFILETTGRLFLSSDQFENLQSCGGEAPESPDAATIIYPGANKDKWWDMEQLCHQVSTKAIPIFETLHPHSQAVFIFDCSSAHGAFAKSALRAQNMNLKPGGKQGRLRDSIIPSDDPRIPTHLRGQVQSFCFEDSHADPQLAGQPKGVQVILQERGLWQYYTAKAKDENKPKLNFRCATCTTSNIAKDAVQRSAKFIQQAEENGYYLTPEQCVEQLSTSLPPKSTPDILNPPSNNIDPSCCWSKIMAMQSDFVSERPLLQAIIKDAGHACLFLPKFHCELNPIELFWSYIKQAYRKQSHLCKTFPQSKALFKEIRKSCPLISIRRYFRRTDWQLSIYQLGYSGPASPLLMKIYKTHCCISREAASQVNQTTT</sequence>
<name>A0ACC0EC67_9BASI</name>
<comment type="caution">
    <text evidence="1">The sequence shown here is derived from an EMBL/GenBank/DDBJ whole genome shotgun (WGS) entry which is preliminary data.</text>
</comment>
<reference evidence="2" key="1">
    <citation type="journal article" date="2018" name="BMC Genomics">
        <title>Genomic insights into host adaptation between the wheat stripe rust pathogen (Puccinia striiformis f. sp. tritici) and the barley stripe rust pathogen (Puccinia striiformis f. sp. hordei).</title>
        <authorList>
            <person name="Xia C."/>
            <person name="Wang M."/>
            <person name="Yin C."/>
            <person name="Cornejo O.E."/>
            <person name="Hulbert S.H."/>
            <person name="Chen X."/>
        </authorList>
    </citation>
    <scope>NUCLEOTIDE SEQUENCE [LARGE SCALE GENOMIC DNA]</scope>
    <source>
        <strain evidence="2">93-210</strain>
    </source>
</reference>
<gene>
    <name evidence="1" type="ORF">MJO28_008725</name>
</gene>
<accession>A0ACC0EC67</accession>
<keyword evidence="2" id="KW-1185">Reference proteome</keyword>
<reference evidence="2" key="2">
    <citation type="journal article" date="2018" name="Mol. Plant Microbe Interact.">
        <title>Genome sequence resources for the wheat stripe rust pathogen (Puccinia striiformis f. sp. tritici) and the barley stripe rust pathogen (Puccinia striiformis f. sp. hordei).</title>
        <authorList>
            <person name="Xia C."/>
            <person name="Wang M."/>
            <person name="Yin C."/>
            <person name="Cornejo O.E."/>
            <person name="Hulbert S.H."/>
            <person name="Chen X."/>
        </authorList>
    </citation>
    <scope>NUCLEOTIDE SEQUENCE [LARGE SCALE GENOMIC DNA]</scope>
    <source>
        <strain evidence="2">93-210</strain>
    </source>
</reference>
<dbReference type="Proteomes" id="UP001060170">
    <property type="component" value="Chromosome 8"/>
</dbReference>
<evidence type="ECO:0000313" key="2">
    <source>
        <dbReference type="Proteomes" id="UP001060170"/>
    </source>
</evidence>
<protein>
    <submittedName>
        <fullName evidence="1">Uncharacterized protein</fullName>
    </submittedName>
</protein>
<reference evidence="1 2" key="3">
    <citation type="journal article" date="2022" name="Microbiol. Spectr.">
        <title>Folding features and dynamics of 3D genome architecture in plant fungal pathogens.</title>
        <authorList>
            <person name="Xia C."/>
        </authorList>
    </citation>
    <scope>NUCLEOTIDE SEQUENCE [LARGE SCALE GENOMIC DNA]</scope>
    <source>
        <strain evidence="1 2">93-210</strain>
    </source>
</reference>
<dbReference type="EMBL" id="CM045872">
    <property type="protein sequence ID" value="KAI7949904.1"/>
    <property type="molecule type" value="Genomic_DNA"/>
</dbReference>
<organism evidence="1 2">
    <name type="scientific">Puccinia striiformis f. sp. tritici</name>
    <dbReference type="NCBI Taxonomy" id="168172"/>
    <lineage>
        <taxon>Eukaryota</taxon>
        <taxon>Fungi</taxon>
        <taxon>Dikarya</taxon>
        <taxon>Basidiomycota</taxon>
        <taxon>Pucciniomycotina</taxon>
        <taxon>Pucciniomycetes</taxon>
        <taxon>Pucciniales</taxon>
        <taxon>Pucciniaceae</taxon>
        <taxon>Puccinia</taxon>
    </lineage>
</organism>
<evidence type="ECO:0000313" key="1">
    <source>
        <dbReference type="EMBL" id="KAI7949904.1"/>
    </source>
</evidence>